<keyword evidence="1" id="KW-1133">Transmembrane helix</keyword>
<comment type="caution">
    <text evidence="2">The sequence shown here is derived from an EMBL/GenBank/DDBJ whole genome shotgun (WGS) entry which is preliminary data.</text>
</comment>
<name>A0ABU6RSF8_9FABA</name>
<protein>
    <submittedName>
        <fullName evidence="2">Uncharacterized protein</fullName>
    </submittedName>
</protein>
<reference evidence="2 3" key="1">
    <citation type="journal article" date="2023" name="Plants (Basel)">
        <title>Bridging the Gap: Combining Genomics and Transcriptomics Approaches to Understand Stylosanthes scabra, an Orphan Legume from the Brazilian Caatinga.</title>
        <authorList>
            <person name="Ferreira-Neto J.R.C."/>
            <person name="da Silva M.D."/>
            <person name="Binneck E."/>
            <person name="de Melo N.F."/>
            <person name="da Silva R.H."/>
            <person name="de Melo A.L.T.M."/>
            <person name="Pandolfi V."/>
            <person name="Bustamante F.O."/>
            <person name="Brasileiro-Vidal A.C."/>
            <person name="Benko-Iseppon A.M."/>
        </authorList>
    </citation>
    <scope>NUCLEOTIDE SEQUENCE [LARGE SCALE GENOMIC DNA]</scope>
    <source>
        <tissue evidence="2">Leaves</tissue>
    </source>
</reference>
<dbReference type="EMBL" id="JASCZI010031581">
    <property type="protein sequence ID" value="MED6127061.1"/>
    <property type="molecule type" value="Genomic_DNA"/>
</dbReference>
<accession>A0ABU6RSF8</accession>
<evidence type="ECO:0000256" key="1">
    <source>
        <dbReference type="SAM" id="Phobius"/>
    </source>
</evidence>
<gene>
    <name evidence="2" type="ORF">PIB30_084499</name>
</gene>
<keyword evidence="1" id="KW-0812">Transmembrane</keyword>
<sequence>MARNSEAYVIIILIIGIAICSGNNVEFEKSIIEKQPWTTLLYHTAASPHNVKLCIANCVRIYLDISREEMSHCISRCIVDECTRRFPKKKDEHKMLECTEELLHNFFEELLEIDREIKKVWR</sequence>
<proteinExistence type="predicted"/>
<organism evidence="2 3">
    <name type="scientific">Stylosanthes scabra</name>
    <dbReference type="NCBI Taxonomy" id="79078"/>
    <lineage>
        <taxon>Eukaryota</taxon>
        <taxon>Viridiplantae</taxon>
        <taxon>Streptophyta</taxon>
        <taxon>Embryophyta</taxon>
        <taxon>Tracheophyta</taxon>
        <taxon>Spermatophyta</taxon>
        <taxon>Magnoliopsida</taxon>
        <taxon>eudicotyledons</taxon>
        <taxon>Gunneridae</taxon>
        <taxon>Pentapetalae</taxon>
        <taxon>rosids</taxon>
        <taxon>fabids</taxon>
        <taxon>Fabales</taxon>
        <taxon>Fabaceae</taxon>
        <taxon>Papilionoideae</taxon>
        <taxon>50 kb inversion clade</taxon>
        <taxon>dalbergioids sensu lato</taxon>
        <taxon>Dalbergieae</taxon>
        <taxon>Pterocarpus clade</taxon>
        <taxon>Stylosanthes</taxon>
    </lineage>
</organism>
<evidence type="ECO:0000313" key="2">
    <source>
        <dbReference type="EMBL" id="MED6127061.1"/>
    </source>
</evidence>
<evidence type="ECO:0000313" key="3">
    <source>
        <dbReference type="Proteomes" id="UP001341840"/>
    </source>
</evidence>
<keyword evidence="1" id="KW-0472">Membrane</keyword>
<keyword evidence="3" id="KW-1185">Reference proteome</keyword>
<feature type="transmembrane region" description="Helical" evidence="1">
    <location>
        <begin position="6"/>
        <end position="25"/>
    </location>
</feature>
<dbReference type="Proteomes" id="UP001341840">
    <property type="component" value="Unassembled WGS sequence"/>
</dbReference>